<dbReference type="Proteomes" id="UP001162501">
    <property type="component" value="Chromosome 9"/>
</dbReference>
<accession>A0AC60A6R9</accession>
<name>A0AC60A6R9_RANTA</name>
<dbReference type="EMBL" id="OX596093">
    <property type="protein sequence ID" value="CAN0567344.1"/>
    <property type="molecule type" value="Genomic_DNA"/>
</dbReference>
<reference evidence="1" key="2">
    <citation type="submission" date="2025-03" db="EMBL/GenBank/DDBJ databases">
        <authorList>
            <consortium name="ELIXIR-Norway"/>
            <consortium name="Elixir Norway"/>
        </authorList>
    </citation>
    <scope>NUCLEOTIDE SEQUENCE</scope>
</reference>
<reference evidence="1" key="1">
    <citation type="submission" date="2023-05" db="EMBL/GenBank/DDBJ databases">
        <authorList>
            <consortium name="ELIXIR-Norway"/>
        </authorList>
    </citation>
    <scope>NUCLEOTIDE SEQUENCE</scope>
</reference>
<evidence type="ECO:0000313" key="1">
    <source>
        <dbReference type="EMBL" id="CAN0567344.1"/>
    </source>
</evidence>
<gene>
    <name evidence="1" type="ORF">MRATA1EN22A_LOCUS27624</name>
</gene>
<sequence length="116" mass="12600">MPRSDHRRRPNVMWACDSASRACQLGSELSSALCSRPPAPPTVLRKESEGRSEEQHRGEGPWGLHSGGSAPKLMGVQALGVPLDLGGWRGLRGRAKTAVRRVQQGAQREERSPGPR</sequence>
<organism evidence="1 2">
    <name type="scientific">Rangifer tarandus platyrhynchus</name>
    <name type="common">Svalbard reindeer</name>
    <dbReference type="NCBI Taxonomy" id="3082113"/>
    <lineage>
        <taxon>Eukaryota</taxon>
        <taxon>Metazoa</taxon>
        <taxon>Chordata</taxon>
        <taxon>Craniata</taxon>
        <taxon>Vertebrata</taxon>
        <taxon>Euteleostomi</taxon>
        <taxon>Mammalia</taxon>
        <taxon>Eutheria</taxon>
        <taxon>Laurasiatheria</taxon>
        <taxon>Artiodactyla</taxon>
        <taxon>Ruminantia</taxon>
        <taxon>Pecora</taxon>
        <taxon>Cervidae</taxon>
        <taxon>Odocoileinae</taxon>
        <taxon>Rangifer</taxon>
    </lineage>
</organism>
<proteinExistence type="predicted"/>
<evidence type="ECO:0000313" key="2">
    <source>
        <dbReference type="Proteomes" id="UP001162501"/>
    </source>
</evidence>
<protein>
    <submittedName>
        <fullName evidence="1">Uncharacterized protein</fullName>
    </submittedName>
</protein>